<proteinExistence type="predicted"/>
<evidence type="ECO:0000313" key="5">
    <source>
        <dbReference type="EMBL" id="GAF92874.1"/>
    </source>
</evidence>
<dbReference type="GO" id="GO:0019264">
    <property type="term" value="P:glycine biosynthetic process from serine"/>
    <property type="evidence" value="ECO:0007669"/>
    <property type="project" value="TreeGrafter"/>
</dbReference>
<dbReference type="SUPFAM" id="SSF53383">
    <property type="entry name" value="PLP-dependent transferases"/>
    <property type="match status" value="1"/>
</dbReference>
<comment type="cofactor">
    <cofactor evidence="1">
        <name>pyridoxal 5'-phosphate</name>
        <dbReference type="ChEBI" id="CHEBI:597326"/>
    </cofactor>
</comment>
<dbReference type="InterPro" id="IPR015424">
    <property type="entry name" value="PyrdxlP-dep_Trfase"/>
</dbReference>
<dbReference type="PANTHER" id="PTHR11680:SF35">
    <property type="entry name" value="SERINE HYDROXYMETHYLTRANSFERASE 1"/>
    <property type="match status" value="1"/>
</dbReference>
<feature type="non-terminal residue" evidence="5">
    <location>
        <position position="1"/>
    </location>
</feature>
<dbReference type="InterPro" id="IPR015422">
    <property type="entry name" value="PyrdxlP-dep_Trfase_small"/>
</dbReference>
<dbReference type="Pfam" id="PF00464">
    <property type="entry name" value="SHMT"/>
    <property type="match status" value="1"/>
</dbReference>
<feature type="region of interest" description="Disordered" evidence="3">
    <location>
        <begin position="90"/>
        <end position="112"/>
    </location>
</feature>
<accession>X0TI13</accession>
<dbReference type="GO" id="GO:0005829">
    <property type="term" value="C:cytosol"/>
    <property type="evidence" value="ECO:0007669"/>
    <property type="project" value="TreeGrafter"/>
</dbReference>
<dbReference type="InterPro" id="IPR039429">
    <property type="entry name" value="SHMT-like_dom"/>
</dbReference>
<dbReference type="GO" id="GO:0046653">
    <property type="term" value="P:tetrahydrofolate metabolic process"/>
    <property type="evidence" value="ECO:0007669"/>
    <property type="project" value="TreeGrafter"/>
</dbReference>
<evidence type="ECO:0000256" key="3">
    <source>
        <dbReference type="SAM" id="MobiDB-lite"/>
    </source>
</evidence>
<organism evidence="5">
    <name type="scientific">marine sediment metagenome</name>
    <dbReference type="NCBI Taxonomy" id="412755"/>
    <lineage>
        <taxon>unclassified sequences</taxon>
        <taxon>metagenomes</taxon>
        <taxon>ecological metagenomes</taxon>
    </lineage>
</organism>
<feature type="domain" description="Serine hydroxymethyltransferase-like" evidence="4">
    <location>
        <begin position="1"/>
        <end position="59"/>
    </location>
</feature>
<keyword evidence="2" id="KW-0663">Pyridoxal phosphate</keyword>
<dbReference type="InterPro" id="IPR049943">
    <property type="entry name" value="Ser_HO-MeTrfase-like"/>
</dbReference>
<gene>
    <name evidence="5" type="ORF">S01H1_31757</name>
</gene>
<evidence type="ECO:0000259" key="4">
    <source>
        <dbReference type="Pfam" id="PF00464"/>
    </source>
</evidence>
<dbReference type="Gene3D" id="3.90.1150.10">
    <property type="entry name" value="Aspartate Aminotransferase, domain 1"/>
    <property type="match status" value="1"/>
</dbReference>
<dbReference type="GO" id="GO:0004372">
    <property type="term" value="F:glycine hydroxymethyltransferase activity"/>
    <property type="evidence" value="ECO:0007669"/>
    <property type="project" value="TreeGrafter"/>
</dbReference>
<name>X0TI13_9ZZZZ</name>
<reference evidence="5" key="1">
    <citation type="journal article" date="2014" name="Front. Microbiol.">
        <title>High frequency of phylogenetically diverse reductive dehalogenase-homologous genes in deep subseafloor sedimentary metagenomes.</title>
        <authorList>
            <person name="Kawai M."/>
            <person name="Futagami T."/>
            <person name="Toyoda A."/>
            <person name="Takaki Y."/>
            <person name="Nishi S."/>
            <person name="Hori S."/>
            <person name="Arai W."/>
            <person name="Tsubouchi T."/>
            <person name="Morono Y."/>
            <person name="Uchiyama I."/>
            <person name="Ito T."/>
            <person name="Fujiyama A."/>
            <person name="Inagaki F."/>
            <person name="Takami H."/>
        </authorList>
    </citation>
    <scope>NUCLEOTIDE SEQUENCE</scope>
    <source>
        <strain evidence="5">Expedition CK06-06</strain>
    </source>
</reference>
<comment type="caution">
    <text evidence="5">The sequence shown here is derived from an EMBL/GenBank/DDBJ whole genome shotgun (WGS) entry which is preliminary data.</text>
</comment>
<dbReference type="EMBL" id="BARS01019617">
    <property type="protein sequence ID" value="GAF92874.1"/>
    <property type="molecule type" value="Genomic_DNA"/>
</dbReference>
<dbReference type="PANTHER" id="PTHR11680">
    <property type="entry name" value="SERINE HYDROXYMETHYLTRANSFERASE"/>
    <property type="match status" value="1"/>
</dbReference>
<sequence length="112" mass="12253">LTGRTAELALAACGITVNKNMIPFDKRKPMDPSGIRIGTPALTTRGMDQQAMKTIGGWITEVLKTPDDEKLRRKIRGQVSELCRQYPVPPIPGAANTRCRPTGSSPIRPRLT</sequence>
<dbReference type="AlphaFoldDB" id="X0TI13"/>
<evidence type="ECO:0000256" key="2">
    <source>
        <dbReference type="ARBA" id="ARBA00022898"/>
    </source>
</evidence>
<protein>
    <recommendedName>
        <fullName evidence="4">Serine hydroxymethyltransferase-like domain-containing protein</fullName>
    </recommendedName>
</protein>
<dbReference type="GO" id="GO:0030170">
    <property type="term" value="F:pyridoxal phosphate binding"/>
    <property type="evidence" value="ECO:0007669"/>
    <property type="project" value="TreeGrafter"/>
</dbReference>
<evidence type="ECO:0000256" key="1">
    <source>
        <dbReference type="ARBA" id="ARBA00001933"/>
    </source>
</evidence>